<accession>A0A0J1FNU6</accession>
<dbReference type="RefSeq" id="WP_047810924.1">
    <property type="nucleotide sequence ID" value="NZ_LDZY01000010.1"/>
</dbReference>
<keyword evidence="3" id="KW-1185">Reference proteome</keyword>
<dbReference type="Proteomes" id="UP000036356">
    <property type="component" value="Unassembled WGS sequence"/>
</dbReference>
<organism evidence="2 3">
    <name type="scientific">Desulfosporosinus acididurans</name>
    <dbReference type="NCBI Taxonomy" id="476652"/>
    <lineage>
        <taxon>Bacteria</taxon>
        <taxon>Bacillati</taxon>
        <taxon>Bacillota</taxon>
        <taxon>Clostridia</taxon>
        <taxon>Eubacteriales</taxon>
        <taxon>Desulfitobacteriaceae</taxon>
        <taxon>Desulfosporosinus</taxon>
    </lineage>
</organism>
<keyword evidence="1" id="KW-1133">Transmembrane helix</keyword>
<reference evidence="2 3" key="1">
    <citation type="submission" date="2015-06" db="EMBL/GenBank/DDBJ databases">
        <title>Draft genome of the moderately acidophilic sulfate reducer Candidatus Desulfosporosinus acididurans strain M1.</title>
        <authorList>
            <person name="Poehlein A."/>
            <person name="Petzsch P."/>
            <person name="Johnson B.D."/>
            <person name="Schloemann M."/>
            <person name="Daniel R."/>
            <person name="Muehling M."/>
        </authorList>
    </citation>
    <scope>NUCLEOTIDE SEQUENCE [LARGE SCALE GENOMIC DNA]</scope>
    <source>
        <strain evidence="2 3">M1</strain>
    </source>
</reference>
<name>A0A0J1FNU6_9FIRM</name>
<feature type="transmembrane region" description="Helical" evidence="1">
    <location>
        <begin position="12"/>
        <end position="33"/>
    </location>
</feature>
<gene>
    <name evidence="2" type="ORF">DEAC_c31170</name>
</gene>
<keyword evidence="1" id="KW-0812">Transmembrane</keyword>
<dbReference type="AlphaFoldDB" id="A0A0J1FNU6"/>
<keyword evidence="1" id="KW-0472">Membrane</keyword>
<sequence length="88" mass="9239">MGIFKGYTNRAIFAVAMVIILAINLGISVYLGLGEAVSSVSSLAKGSAEPRAQMFLISALVLGVIDFIGLVFAIRRGNEAQSKLVPVL</sequence>
<evidence type="ECO:0000256" key="1">
    <source>
        <dbReference type="SAM" id="Phobius"/>
    </source>
</evidence>
<dbReference type="EMBL" id="LDZY01000010">
    <property type="protein sequence ID" value="KLU65150.1"/>
    <property type="molecule type" value="Genomic_DNA"/>
</dbReference>
<evidence type="ECO:0000313" key="3">
    <source>
        <dbReference type="Proteomes" id="UP000036356"/>
    </source>
</evidence>
<protein>
    <submittedName>
        <fullName evidence="2">Uncharacterized protein</fullName>
    </submittedName>
</protein>
<comment type="caution">
    <text evidence="2">The sequence shown here is derived from an EMBL/GenBank/DDBJ whole genome shotgun (WGS) entry which is preliminary data.</text>
</comment>
<feature type="transmembrane region" description="Helical" evidence="1">
    <location>
        <begin position="53"/>
        <end position="74"/>
    </location>
</feature>
<evidence type="ECO:0000313" key="2">
    <source>
        <dbReference type="EMBL" id="KLU65150.1"/>
    </source>
</evidence>
<proteinExistence type="predicted"/>
<dbReference type="STRING" id="476652.DEAC_c31170"/>
<dbReference type="PATRIC" id="fig|476652.3.peg.3279"/>